<dbReference type="Gene3D" id="3.90.1590.10">
    <property type="entry name" value="glutathione-dependent formaldehyde- activating enzyme (gfa)"/>
    <property type="match status" value="1"/>
</dbReference>
<dbReference type="Pfam" id="PF04828">
    <property type="entry name" value="GFA"/>
    <property type="match status" value="1"/>
</dbReference>
<accession>A0ABX4YF46</accession>
<evidence type="ECO:0000256" key="2">
    <source>
        <dbReference type="ARBA" id="ARBA00022723"/>
    </source>
</evidence>
<evidence type="ECO:0000313" key="6">
    <source>
        <dbReference type="EMBL" id="PNV73585.1"/>
    </source>
</evidence>
<dbReference type="EMBL" id="MCRM02000022">
    <property type="protein sequence ID" value="PNV73585.1"/>
    <property type="molecule type" value="Genomic_DNA"/>
</dbReference>
<sequence>MDHPYSGGCACGAIRYDISDEPIFMNDCQCRDCQRMSGTGHGSYLTFPSRAAVKLTGEATRFNMLGDSGNTKTSGFCPKCGSPVYMTFAAMPELFTVHATSLDDPRRYKPQAVTYGARGYAWDHTDPTLPKFEKMPSPRSID</sequence>
<dbReference type="PROSITE" id="PS51891">
    <property type="entry name" value="CENP_V_GFA"/>
    <property type="match status" value="1"/>
</dbReference>
<evidence type="ECO:0000313" key="7">
    <source>
        <dbReference type="Proteomes" id="UP000094669"/>
    </source>
</evidence>
<evidence type="ECO:0000259" key="5">
    <source>
        <dbReference type="PROSITE" id="PS51891"/>
    </source>
</evidence>
<keyword evidence="2" id="KW-0479">Metal-binding</keyword>
<organism evidence="6 7">
    <name type="scientific">Leptospira inadai serovar Lyme</name>
    <dbReference type="NCBI Taxonomy" id="293084"/>
    <lineage>
        <taxon>Bacteria</taxon>
        <taxon>Pseudomonadati</taxon>
        <taxon>Spirochaetota</taxon>
        <taxon>Spirochaetia</taxon>
        <taxon>Leptospirales</taxon>
        <taxon>Leptospiraceae</taxon>
        <taxon>Leptospira</taxon>
    </lineage>
</organism>
<dbReference type="PANTHER" id="PTHR33337:SF40">
    <property type="entry name" value="CENP-V_GFA DOMAIN-CONTAINING PROTEIN-RELATED"/>
    <property type="match status" value="1"/>
</dbReference>
<keyword evidence="7" id="KW-1185">Reference proteome</keyword>
<keyword evidence="3" id="KW-0862">Zinc</keyword>
<dbReference type="RefSeq" id="WP_010411095.1">
    <property type="nucleotide sequence ID" value="NZ_MCRM02000022.1"/>
</dbReference>
<dbReference type="SUPFAM" id="SSF51316">
    <property type="entry name" value="Mss4-like"/>
    <property type="match status" value="1"/>
</dbReference>
<name>A0ABX4YF46_9LEPT</name>
<evidence type="ECO:0000256" key="3">
    <source>
        <dbReference type="ARBA" id="ARBA00022833"/>
    </source>
</evidence>
<keyword evidence="4" id="KW-0456">Lyase</keyword>
<comment type="similarity">
    <text evidence="1">Belongs to the Gfa family.</text>
</comment>
<evidence type="ECO:0000256" key="4">
    <source>
        <dbReference type="ARBA" id="ARBA00023239"/>
    </source>
</evidence>
<dbReference type="InterPro" id="IPR011057">
    <property type="entry name" value="Mss4-like_sf"/>
</dbReference>
<gene>
    <name evidence="6" type="ORF">BES34_016880</name>
</gene>
<reference evidence="6" key="1">
    <citation type="submission" date="2018-01" db="EMBL/GenBank/DDBJ databases">
        <title>Genomic characterization of Leptospira inadai serogroup Lyme isolated from captured rat in Brazil and comparative analysis with human reference strain.</title>
        <authorList>
            <person name="Moreno L.Z."/>
            <person name="Loureiro A.P."/>
            <person name="Miraglia F."/>
            <person name="Kremer F.S."/>
            <person name="Eslabao M.R."/>
            <person name="Dellagostin O.A."/>
            <person name="Lilenbaum W."/>
            <person name="Moreno A.M."/>
        </authorList>
    </citation>
    <scope>NUCLEOTIDE SEQUENCE [LARGE SCALE GENOMIC DNA]</scope>
    <source>
        <strain evidence="6">M34/99</strain>
    </source>
</reference>
<feature type="domain" description="CENP-V/GFA" evidence="5">
    <location>
        <begin position="5"/>
        <end position="123"/>
    </location>
</feature>
<comment type="caution">
    <text evidence="6">The sequence shown here is derived from an EMBL/GenBank/DDBJ whole genome shotgun (WGS) entry which is preliminary data.</text>
</comment>
<proteinExistence type="inferred from homology"/>
<dbReference type="InterPro" id="IPR006913">
    <property type="entry name" value="CENP-V/GFA"/>
</dbReference>
<dbReference type="PANTHER" id="PTHR33337">
    <property type="entry name" value="GFA DOMAIN-CONTAINING PROTEIN"/>
    <property type="match status" value="1"/>
</dbReference>
<dbReference type="Proteomes" id="UP000094669">
    <property type="component" value="Unassembled WGS sequence"/>
</dbReference>
<protein>
    <submittedName>
        <fullName evidence="6">Aldehyde-activating protein</fullName>
    </submittedName>
</protein>
<evidence type="ECO:0000256" key="1">
    <source>
        <dbReference type="ARBA" id="ARBA00005495"/>
    </source>
</evidence>